<reference evidence="1 2" key="1">
    <citation type="submission" date="2019-03" db="EMBL/GenBank/DDBJ databases">
        <title>Above-ground endophytic microbial communities from plants in different locations in the United States.</title>
        <authorList>
            <person name="Frank C."/>
        </authorList>
    </citation>
    <scope>NUCLEOTIDE SEQUENCE [LARGE SCALE GENOMIC DNA]</scope>
    <source>
        <strain evidence="1 2">LP_13_YM</strain>
    </source>
</reference>
<dbReference type="EMBL" id="SMCS01000010">
    <property type="protein sequence ID" value="TCV91646.1"/>
    <property type="molecule type" value="Genomic_DNA"/>
</dbReference>
<dbReference type="Proteomes" id="UP000295645">
    <property type="component" value="Unassembled WGS sequence"/>
</dbReference>
<organism evidence="1 2">
    <name type="scientific">Luteibacter rhizovicinus</name>
    <dbReference type="NCBI Taxonomy" id="242606"/>
    <lineage>
        <taxon>Bacteria</taxon>
        <taxon>Pseudomonadati</taxon>
        <taxon>Pseudomonadota</taxon>
        <taxon>Gammaproteobacteria</taxon>
        <taxon>Lysobacterales</taxon>
        <taxon>Rhodanobacteraceae</taxon>
        <taxon>Luteibacter</taxon>
    </lineage>
</organism>
<proteinExistence type="predicted"/>
<evidence type="ECO:0000313" key="2">
    <source>
        <dbReference type="Proteomes" id="UP000295645"/>
    </source>
</evidence>
<dbReference type="AlphaFoldDB" id="A0A4R3YHG0"/>
<comment type="caution">
    <text evidence="1">The sequence shown here is derived from an EMBL/GenBank/DDBJ whole genome shotgun (WGS) entry which is preliminary data.</text>
</comment>
<evidence type="ECO:0000313" key="1">
    <source>
        <dbReference type="EMBL" id="TCV91646.1"/>
    </source>
</evidence>
<name>A0A4R3YHG0_9GAMM</name>
<sequence length="55" mass="5972">MNDKNPNADVAPIIRTLAREITIDEAAQVAGGLRMQTIARTKHGETGSQYETAMD</sequence>
<protein>
    <submittedName>
        <fullName evidence="1">Uncharacterized protein</fullName>
    </submittedName>
</protein>
<dbReference type="RefSeq" id="WP_165973662.1">
    <property type="nucleotide sequence ID" value="NZ_SMCS01000010.1"/>
</dbReference>
<accession>A0A4R3YHG0</accession>
<gene>
    <name evidence="1" type="ORF">EC912_11076</name>
</gene>
<keyword evidence="2" id="KW-1185">Reference proteome</keyword>